<proteinExistence type="predicted"/>
<protein>
    <submittedName>
        <fullName evidence="1">Uncharacterized protein</fullName>
    </submittedName>
</protein>
<reference evidence="1" key="1">
    <citation type="journal article" date="2020" name="Stud. Mycol.">
        <title>101 Dothideomycetes genomes: a test case for predicting lifestyles and emergence of pathogens.</title>
        <authorList>
            <person name="Haridas S."/>
            <person name="Albert R."/>
            <person name="Binder M."/>
            <person name="Bloem J."/>
            <person name="Labutti K."/>
            <person name="Salamov A."/>
            <person name="Andreopoulos B."/>
            <person name="Baker S."/>
            <person name="Barry K."/>
            <person name="Bills G."/>
            <person name="Bluhm B."/>
            <person name="Cannon C."/>
            <person name="Castanera R."/>
            <person name="Culley D."/>
            <person name="Daum C."/>
            <person name="Ezra D."/>
            <person name="Gonzalez J."/>
            <person name="Henrissat B."/>
            <person name="Kuo A."/>
            <person name="Liang C."/>
            <person name="Lipzen A."/>
            <person name="Lutzoni F."/>
            <person name="Magnuson J."/>
            <person name="Mondo S."/>
            <person name="Nolan M."/>
            <person name="Ohm R."/>
            <person name="Pangilinan J."/>
            <person name="Park H.-J."/>
            <person name="Ramirez L."/>
            <person name="Alfaro M."/>
            <person name="Sun H."/>
            <person name="Tritt A."/>
            <person name="Yoshinaga Y."/>
            <person name="Zwiers L.-H."/>
            <person name="Turgeon B."/>
            <person name="Goodwin S."/>
            <person name="Spatafora J."/>
            <person name="Crous P."/>
            <person name="Grigoriev I."/>
        </authorList>
    </citation>
    <scope>NUCLEOTIDE SEQUENCE</scope>
    <source>
        <strain evidence="1">CBS 207.26</strain>
    </source>
</reference>
<dbReference type="AlphaFoldDB" id="A0A6A6E3D9"/>
<feature type="non-terminal residue" evidence="1">
    <location>
        <position position="1"/>
    </location>
</feature>
<keyword evidence="2" id="KW-1185">Reference proteome</keyword>
<sequence>LAILTLTITRLTPLLKQSLFVNPWSSNTVSVKASILYSTRSPLITSQSLLPPASASASSPLPKKLLPTTGTSSLLRQLRLYNSRRTGCSTMWYLATLTI</sequence>
<dbReference type="Proteomes" id="UP000800200">
    <property type="component" value="Unassembled WGS sequence"/>
</dbReference>
<evidence type="ECO:0000313" key="2">
    <source>
        <dbReference type="Proteomes" id="UP000800200"/>
    </source>
</evidence>
<dbReference type="EMBL" id="ML994630">
    <property type="protein sequence ID" value="KAF2186411.1"/>
    <property type="molecule type" value="Genomic_DNA"/>
</dbReference>
<evidence type="ECO:0000313" key="1">
    <source>
        <dbReference type="EMBL" id="KAF2186411.1"/>
    </source>
</evidence>
<organism evidence="1 2">
    <name type="scientific">Zopfia rhizophila CBS 207.26</name>
    <dbReference type="NCBI Taxonomy" id="1314779"/>
    <lineage>
        <taxon>Eukaryota</taxon>
        <taxon>Fungi</taxon>
        <taxon>Dikarya</taxon>
        <taxon>Ascomycota</taxon>
        <taxon>Pezizomycotina</taxon>
        <taxon>Dothideomycetes</taxon>
        <taxon>Dothideomycetes incertae sedis</taxon>
        <taxon>Zopfiaceae</taxon>
        <taxon>Zopfia</taxon>
    </lineage>
</organism>
<accession>A0A6A6E3D9</accession>
<gene>
    <name evidence="1" type="ORF">K469DRAFT_776714</name>
</gene>
<name>A0A6A6E3D9_9PEZI</name>